<dbReference type="EMBL" id="CP034539">
    <property type="protein sequence ID" value="AZQ40165.1"/>
    <property type="molecule type" value="Genomic_DNA"/>
</dbReference>
<proteinExistence type="predicted"/>
<keyword evidence="4" id="KW-1185">Reference proteome</keyword>
<sequence>MASAIADGAEKQGAQVHLIRVASLNEHQWELMAASNGVIFGSPTYIGGPTASFVAFAEETAGRQMTSHWTDTLASGFTTGAAMAGGKLHTLNYMLALAMQHSMIWAGQSLPAGWNTSTSSPDDANRLGYRLGTAAQANIDQGPEGLLDSDLATATEHGRRVAELATRMRQGAQA</sequence>
<dbReference type="KEGG" id="scya:EJ357_00385"/>
<dbReference type="AlphaFoldDB" id="A0A3Q9F1L3"/>
<reference evidence="3 4" key="1">
    <citation type="journal article" date="2019" name="Int. J. Syst. Evol. Microbiol.">
        <title>Streptomyces cyaneochromogenes sp. nov., a blue pigment-producing actinomycete from manganese-contaminated soil.</title>
        <authorList>
            <person name="Tang X."/>
            <person name="Zhao J."/>
            <person name="Li K."/>
            <person name="Chen Z."/>
            <person name="Sun Y."/>
            <person name="Gao J."/>
        </authorList>
    </citation>
    <scope>NUCLEOTIDE SEQUENCE [LARGE SCALE GENOMIC DNA]</scope>
    <source>
        <strain evidence="3 4">MK-45</strain>
    </source>
</reference>
<feature type="domain" description="NADPH-dependent FMN reductase-like" evidence="1">
    <location>
        <begin position="30"/>
        <end position="104"/>
    </location>
</feature>
<dbReference type="Pfam" id="PF03358">
    <property type="entry name" value="FMN_red"/>
    <property type="match status" value="1"/>
</dbReference>
<dbReference type="InterPro" id="IPR005025">
    <property type="entry name" value="FMN_Rdtase-like_dom"/>
</dbReference>
<evidence type="ECO:0000313" key="3">
    <source>
        <dbReference type="EMBL" id="AZQ40965.1"/>
    </source>
</evidence>
<name>A0A3Q9F1L3_9ACTN</name>
<protein>
    <submittedName>
        <fullName evidence="3">Flavodoxin family protein</fullName>
    </submittedName>
</protein>
<gene>
    <name evidence="2" type="ORF">EJ357_00385</name>
    <name evidence="3" type="ORF">EJ357_47545</name>
</gene>
<dbReference type="EMBL" id="CP034539">
    <property type="protein sequence ID" value="AZQ40965.1"/>
    <property type="molecule type" value="Genomic_DNA"/>
</dbReference>
<dbReference type="InterPro" id="IPR029039">
    <property type="entry name" value="Flavoprotein-like_sf"/>
</dbReference>
<evidence type="ECO:0000259" key="1">
    <source>
        <dbReference type="Pfam" id="PF03358"/>
    </source>
</evidence>
<organism evidence="3 4">
    <name type="scientific">Streptomyces cyaneochromogenes</name>
    <dbReference type="NCBI Taxonomy" id="2496836"/>
    <lineage>
        <taxon>Bacteria</taxon>
        <taxon>Bacillati</taxon>
        <taxon>Actinomycetota</taxon>
        <taxon>Actinomycetes</taxon>
        <taxon>Kitasatosporales</taxon>
        <taxon>Streptomycetaceae</taxon>
        <taxon>Streptomyces</taxon>
    </lineage>
</organism>
<dbReference type="Proteomes" id="UP000280298">
    <property type="component" value="Chromosome"/>
</dbReference>
<dbReference type="Gene3D" id="3.40.50.360">
    <property type="match status" value="1"/>
</dbReference>
<accession>A0A3Q9F1L3</accession>
<evidence type="ECO:0000313" key="4">
    <source>
        <dbReference type="Proteomes" id="UP000280298"/>
    </source>
</evidence>
<dbReference type="OrthoDB" id="9801479at2"/>
<dbReference type="KEGG" id="scya:EJ357_47545"/>
<dbReference type="GO" id="GO:0016491">
    <property type="term" value="F:oxidoreductase activity"/>
    <property type="evidence" value="ECO:0007669"/>
    <property type="project" value="InterPro"/>
</dbReference>
<dbReference type="SUPFAM" id="SSF52218">
    <property type="entry name" value="Flavoproteins"/>
    <property type="match status" value="1"/>
</dbReference>
<evidence type="ECO:0000313" key="2">
    <source>
        <dbReference type="EMBL" id="AZQ40165.1"/>
    </source>
</evidence>